<dbReference type="AlphaFoldDB" id="A0A510XAI0"/>
<accession>A0A510XAI0</accession>
<dbReference type="InterPro" id="IPR038255">
    <property type="entry name" value="PBS_linker_sf"/>
</dbReference>
<feature type="domain" description="DUF4214" evidence="2">
    <location>
        <begin position="316"/>
        <end position="361"/>
    </location>
</feature>
<protein>
    <recommendedName>
        <fullName evidence="2">DUF4214 domain-containing protein</fullName>
    </recommendedName>
</protein>
<evidence type="ECO:0000313" key="3">
    <source>
        <dbReference type="EMBL" id="GEK48429.1"/>
    </source>
</evidence>
<gene>
    <name evidence="3" type="ORF">HPA02_27120</name>
</gene>
<dbReference type="EMBL" id="BJUK01000036">
    <property type="protein sequence ID" value="GEK48429.1"/>
    <property type="molecule type" value="Genomic_DNA"/>
</dbReference>
<evidence type="ECO:0000313" key="4">
    <source>
        <dbReference type="Proteomes" id="UP000321275"/>
    </source>
</evidence>
<comment type="caution">
    <text evidence="3">The sequence shown here is derived from an EMBL/GenBank/DDBJ whole genome shotgun (WGS) entry which is preliminary data.</text>
</comment>
<dbReference type="InterPro" id="IPR025282">
    <property type="entry name" value="DUF4214"/>
</dbReference>
<evidence type="ECO:0000256" key="1">
    <source>
        <dbReference type="SAM" id="MobiDB-lite"/>
    </source>
</evidence>
<keyword evidence="4" id="KW-1185">Reference proteome</keyword>
<dbReference type="RefSeq" id="WP_146803760.1">
    <property type="nucleotide sequence ID" value="NZ_BJUK01000036.1"/>
</dbReference>
<proteinExistence type="predicted"/>
<feature type="compositionally biased region" description="Low complexity" evidence="1">
    <location>
        <begin position="62"/>
        <end position="83"/>
    </location>
</feature>
<organism evidence="3 4">
    <name type="scientific">Bisbaumannia pacifica</name>
    <dbReference type="NCBI Taxonomy" id="77098"/>
    <lineage>
        <taxon>Bacteria</taxon>
        <taxon>Pseudomonadati</taxon>
        <taxon>Pseudomonadota</taxon>
        <taxon>Gammaproteobacteria</taxon>
        <taxon>Oceanospirillales</taxon>
        <taxon>Halomonadaceae</taxon>
        <taxon>Bisbaumannia</taxon>
    </lineage>
</organism>
<name>A0A510XAI0_9GAMM</name>
<dbReference type="Proteomes" id="UP000321275">
    <property type="component" value="Unassembled WGS sequence"/>
</dbReference>
<dbReference type="Gene3D" id="1.10.3130.20">
    <property type="entry name" value="Phycobilisome linker domain"/>
    <property type="match status" value="1"/>
</dbReference>
<dbReference type="Pfam" id="PF13946">
    <property type="entry name" value="DUF4214"/>
    <property type="match status" value="1"/>
</dbReference>
<sequence>MSLQAVNKLYDEIYKGRAVDRSAAQWYADSIQSGDMSLGQVRGKLQDVYNTRFGTTGGGQSSSGSSSGSSASSQSPSSSSQSGFHYEGPGTVEDYLSKLNQGGGSASGASPGTGLIGSRARATSTADHLNQLLGSNSPLMQRAATQGQQLANQRGLLNSSMAAGAAQGAMIDRALPVAQQDAQYQQQRGLNAQGHGFDMERMQQDYQNQLGLNEQGFGFDMDRLQASSTANAWGVMANNITDIVAQAMDSINRIQQNPNIAAADKESMIQQIIEMRDTDIEFQGGLYESLSGYLKDTGLFPALQDDSSQGGSQAQVRSLYRNILGRDADQAGLAWYLERLNNGQMTLQDIEQSLRNSAEYAG</sequence>
<feature type="region of interest" description="Disordered" evidence="1">
    <location>
        <begin position="51"/>
        <end position="122"/>
    </location>
</feature>
<dbReference type="OrthoDB" id="9800417at2"/>
<evidence type="ECO:0000259" key="2">
    <source>
        <dbReference type="Pfam" id="PF13946"/>
    </source>
</evidence>
<reference evidence="3 4" key="1">
    <citation type="submission" date="2019-07" db="EMBL/GenBank/DDBJ databases">
        <title>Whole genome shotgun sequence of Halomonas pacifica NBRC 102220.</title>
        <authorList>
            <person name="Hosoyama A."/>
            <person name="Uohara A."/>
            <person name="Ohji S."/>
            <person name="Ichikawa N."/>
        </authorList>
    </citation>
    <scope>NUCLEOTIDE SEQUENCE [LARGE SCALE GENOMIC DNA]</scope>
    <source>
        <strain evidence="3 4">NBRC 102220</strain>
    </source>
</reference>